<dbReference type="InterPro" id="IPR029071">
    <property type="entry name" value="Ubiquitin-like_domsf"/>
</dbReference>
<evidence type="ECO:0000313" key="2">
    <source>
        <dbReference type="EMBL" id="KAK2079399.1"/>
    </source>
</evidence>
<dbReference type="CDD" id="cd17039">
    <property type="entry name" value="Ubl_ubiquitin_like"/>
    <property type="match status" value="1"/>
</dbReference>
<reference evidence="2" key="1">
    <citation type="submission" date="2021-01" db="EMBL/GenBank/DDBJ databases">
        <authorList>
            <person name="Eckstrom K.M.E."/>
        </authorList>
    </citation>
    <scope>NUCLEOTIDE SEQUENCE</scope>
    <source>
        <strain evidence="2">UVCC 0001</strain>
    </source>
</reference>
<evidence type="ECO:0000313" key="3">
    <source>
        <dbReference type="Proteomes" id="UP001255856"/>
    </source>
</evidence>
<gene>
    <name evidence="2" type="ORF">QBZ16_003090</name>
</gene>
<proteinExistence type="predicted"/>
<dbReference type="PANTHER" id="PTHR47725">
    <property type="entry name" value="OS03G0364000 PROTEIN"/>
    <property type="match status" value="1"/>
</dbReference>
<feature type="domain" description="Ubiquitin-like" evidence="1">
    <location>
        <begin position="1"/>
        <end position="75"/>
    </location>
</feature>
<dbReference type="AlphaFoldDB" id="A0AAD9IIZ3"/>
<dbReference type="Gene3D" id="3.10.20.90">
    <property type="entry name" value="Phosphatidylinositol 3-kinase Catalytic Subunit, Chain A, domain 1"/>
    <property type="match status" value="1"/>
</dbReference>
<sequence>MYLRIKRKKMVVFLQVGPVDSVGNVKEALHEYIQEEAASQRLYWRDTLLQDEQRLSDLGIQDDDELGLALKTPTGEWETLEIARYDAPDGDAE</sequence>
<dbReference type="Pfam" id="PF00240">
    <property type="entry name" value="ubiquitin"/>
    <property type="match status" value="1"/>
</dbReference>
<name>A0AAD9IIZ3_PROWI</name>
<evidence type="ECO:0000259" key="1">
    <source>
        <dbReference type="PROSITE" id="PS50053"/>
    </source>
</evidence>
<accession>A0AAD9IIZ3</accession>
<dbReference type="SUPFAM" id="SSF54236">
    <property type="entry name" value="Ubiquitin-like"/>
    <property type="match status" value="1"/>
</dbReference>
<keyword evidence="3" id="KW-1185">Reference proteome</keyword>
<dbReference type="PROSITE" id="PS50053">
    <property type="entry name" value="UBIQUITIN_2"/>
    <property type="match status" value="1"/>
</dbReference>
<dbReference type="SMART" id="SM00213">
    <property type="entry name" value="UBQ"/>
    <property type="match status" value="1"/>
</dbReference>
<comment type="caution">
    <text evidence="2">The sequence shown here is derived from an EMBL/GenBank/DDBJ whole genome shotgun (WGS) entry which is preliminary data.</text>
</comment>
<dbReference type="EMBL" id="JASFZW010000003">
    <property type="protein sequence ID" value="KAK2079399.1"/>
    <property type="molecule type" value="Genomic_DNA"/>
</dbReference>
<organism evidence="2 3">
    <name type="scientific">Prototheca wickerhamii</name>
    <dbReference type="NCBI Taxonomy" id="3111"/>
    <lineage>
        <taxon>Eukaryota</taxon>
        <taxon>Viridiplantae</taxon>
        <taxon>Chlorophyta</taxon>
        <taxon>core chlorophytes</taxon>
        <taxon>Trebouxiophyceae</taxon>
        <taxon>Chlorellales</taxon>
        <taxon>Chlorellaceae</taxon>
        <taxon>Prototheca</taxon>
    </lineage>
</organism>
<protein>
    <recommendedName>
        <fullName evidence="1">Ubiquitin-like domain-containing protein</fullName>
    </recommendedName>
</protein>
<dbReference type="InterPro" id="IPR000626">
    <property type="entry name" value="Ubiquitin-like_dom"/>
</dbReference>
<dbReference type="Proteomes" id="UP001255856">
    <property type="component" value="Unassembled WGS sequence"/>
</dbReference>
<dbReference type="PANTHER" id="PTHR47725:SF2">
    <property type="entry name" value="UBIQUITIN-LIKE DOMAIN-CONTAINING PROTEIN"/>
    <property type="match status" value="1"/>
</dbReference>